<feature type="domain" description="Bifunctional inhibitor/plant lipid transfer protein/seed storage helical" evidence="4">
    <location>
        <begin position="34"/>
        <end position="99"/>
    </location>
</feature>
<dbReference type="AlphaFoldDB" id="A0A4Y7IMA5"/>
<proteinExistence type="predicted"/>
<evidence type="ECO:0000256" key="1">
    <source>
        <dbReference type="ARBA" id="ARBA00022448"/>
    </source>
</evidence>
<name>A0A4Y7IMA5_PAPSO</name>
<dbReference type="GO" id="GO:0006869">
    <property type="term" value="P:lipid transport"/>
    <property type="evidence" value="ECO:0007669"/>
    <property type="project" value="InterPro"/>
</dbReference>
<keyword evidence="2" id="KW-0446">Lipid-binding</keyword>
<keyword evidence="1" id="KW-0813">Transport</keyword>
<keyword evidence="3" id="KW-0732">Signal</keyword>
<gene>
    <name evidence="5" type="ORF">C5167_017662</name>
</gene>
<dbReference type="Gene3D" id="1.10.110.10">
    <property type="entry name" value="Plant lipid-transfer and hydrophobic proteins"/>
    <property type="match status" value="1"/>
</dbReference>
<dbReference type="EMBL" id="CM010716">
    <property type="protein sequence ID" value="RZC49246.1"/>
    <property type="molecule type" value="Genomic_DNA"/>
</dbReference>
<dbReference type="Gramene" id="RZC49246">
    <property type="protein sequence ID" value="RZC49246"/>
    <property type="gene ID" value="C5167_017662"/>
</dbReference>
<dbReference type="GO" id="GO:0008289">
    <property type="term" value="F:lipid binding"/>
    <property type="evidence" value="ECO:0007669"/>
    <property type="project" value="UniProtKB-KW"/>
</dbReference>
<dbReference type="PANTHER" id="PTHR33214:SF69">
    <property type="entry name" value="BIFUNCTIONAL INHIBITOR_LIPID-TRANSFER PROTEIN_SEED STORAGE 2S ALBUMIN SUPERFAMILY PROTEIN"/>
    <property type="match status" value="1"/>
</dbReference>
<evidence type="ECO:0000259" key="4">
    <source>
        <dbReference type="SMART" id="SM00499"/>
    </source>
</evidence>
<reference evidence="5 6" key="1">
    <citation type="journal article" date="2018" name="Science">
        <title>The opium poppy genome and morphinan production.</title>
        <authorList>
            <person name="Guo L."/>
            <person name="Winzer T."/>
            <person name="Yang X."/>
            <person name="Li Y."/>
            <person name="Ning Z."/>
            <person name="He Z."/>
            <person name="Teodor R."/>
            <person name="Lu Y."/>
            <person name="Bowser T.A."/>
            <person name="Graham I.A."/>
            <person name="Ye K."/>
        </authorList>
    </citation>
    <scope>NUCLEOTIDE SEQUENCE [LARGE SCALE GENOMIC DNA]</scope>
    <source>
        <strain evidence="6">cv. HN1</strain>
        <tissue evidence="5">Leaves</tissue>
    </source>
</reference>
<evidence type="ECO:0000313" key="6">
    <source>
        <dbReference type="Proteomes" id="UP000316621"/>
    </source>
</evidence>
<keyword evidence="6" id="KW-1185">Reference proteome</keyword>
<dbReference type="CDD" id="cd01959">
    <property type="entry name" value="nsLTP2"/>
    <property type="match status" value="1"/>
</dbReference>
<dbReference type="PANTHER" id="PTHR33214">
    <property type="entry name" value="BIFUNCTIONAL INHIBITOR/LIPID-TRANSFER PROTEIN/SEED STORAGE 2S ALBUMIN SUPERFAMILY PROTEIN"/>
    <property type="match status" value="1"/>
</dbReference>
<feature type="signal peptide" evidence="3">
    <location>
        <begin position="1"/>
        <end position="32"/>
    </location>
</feature>
<accession>A0A4Y7IMA5</accession>
<evidence type="ECO:0000256" key="2">
    <source>
        <dbReference type="ARBA" id="ARBA00023121"/>
    </source>
</evidence>
<feature type="chain" id="PRO_5021358203" description="Bifunctional inhibitor/plant lipid transfer protein/seed storage helical domain-containing protein" evidence="3">
    <location>
        <begin position="33"/>
        <end position="99"/>
    </location>
</feature>
<evidence type="ECO:0000313" key="5">
    <source>
        <dbReference type="EMBL" id="RZC49246.1"/>
    </source>
</evidence>
<evidence type="ECO:0000256" key="3">
    <source>
        <dbReference type="SAM" id="SignalP"/>
    </source>
</evidence>
<dbReference type="InterPro" id="IPR033872">
    <property type="entry name" value="nsLTP2"/>
</dbReference>
<dbReference type="Proteomes" id="UP000316621">
    <property type="component" value="Chromosome 2"/>
</dbReference>
<dbReference type="SUPFAM" id="SSF47699">
    <property type="entry name" value="Bifunctional inhibitor/lipid-transfer protein/seed storage 2S albumin"/>
    <property type="match status" value="1"/>
</dbReference>
<dbReference type="SMART" id="SM00499">
    <property type="entry name" value="AAI"/>
    <property type="match status" value="1"/>
</dbReference>
<dbReference type="InterPro" id="IPR016140">
    <property type="entry name" value="Bifunc_inhib/LTP/seed_store"/>
</dbReference>
<sequence>MAKTTSSSYLFVFAALALFAVMMMNEMPVSMAACQVTQLSPCLNAISSNAKPSATCCSRLRSQVPCLCTYARDPNLSKYVTNPSARRVAQICRVAVPRC</sequence>
<dbReference type="InterPro" id="IPR036312">
    <property type="entry name" value="Bifun_inhib/LTP/seed_sf"/>
</dbReference>
<protein>
    <recommendedName>
        <fullName evidence="4">Bifunctional inhibitor/plant lipid transfer protein/seed storage helical domain-containing protein</fullName>
    </recommendedName>
</protein>
<organism evidence="5 6">
    <name type="scientific">Papaver somniferum</name>
    <name type="common">Opium poppy</name>
    <dbReference type="NCBI Taxonomy" id="3469"/>
    <lineage>
        <taxon>Eukaryota</taxon>
        <taxon>Viridiplantae</taxon>
        <taxon>Streptophyta</taxon>
        <taxon>Embryophyta</taxon>
        <taxon>Tracheophyta</taxon>
        <taxon>Spermatophyta</taxon>
        <taxon>Magnoliopsida</taxon>
        <taxon>Ranunculales</taxon>
        <taxon>Papaveraceae</taxon>
        <taxon>Papaveroideae</taxon>
        <taxon>Papaver</taxon>
    </lineage>
</organism>
<dbReference type="OMA" id="HIAVFAI"/>